<evidence type="ECO:0000256" key="3">
    <source>
        <dbReference type="ARBA" id="ARBA00023163"/>
    </source>
</evidence>
<dbReference type="InterPro" id="IPR020449">
    <property type="entry name" value="Tscrpt_reg_AraC-type_HTH"/>
</dbReference>
<keyword evidence="1" id="KW-0805">Transcription regulation</keyword>
<dbReference type="InterPro" id="IPR011051">
    <property type="entry name" value="RmlC_Cupin_sf"/>
</dbReference>
<evidence type="ECO:0000259" key="4">
    <source>
        <dbReference type="PROSITE" id="PS01124"/>
    </source>
</evidence>
<dbReference type="PANTHER" id="PTHR43280:SF2">
    <property type="entry name" value="HTH-TYPE TRANSCRIPTIONAL REGULATOR EXSA"/>
    <property type="match status" value="1"/>
</dbReference>
<evidence type="ECO:0000256" key="2">
    <source>
        <dbReference type="ARBA" id="ARBA00023125"/>
    </source>
</evidence>
<keyword evidence="2" id="KW-0238">DNA-binding</keyword>
<protein>
    <submittedName>
        <fullName evidence="5">AraC family transcriptional regulator</fullName>
    </submittedName>
</protein>
<feature type="domain" description="HTH araC/xylS-type" evidence="4">
    <location>
        <begin position="188"/>
        <end position="286"/>
    </location>
</feature>
<sequence length="292" mass="33500">MNLGNKPTLEKIEPGFGSSFSYRTYLKSHNDKKPTFWHYHPEIELVYVNGGCGKRQIGSHISYYRNGDLILIGSLLPHCSFTDSLTGHECETVIQLKHDFLGEEFFEAIEFRGIRNLLERAKKGIVFHGNTKRKIGAQIEKLKDLEPLSKLLGLLSILKELEKAEKYTILNAGGFILETSLQDNDRINVIFNFVKEQFTRSISLDEISEKVSMTNPAFCRYFKKITGKTFTNFVNEYRLAHAAKLLHEKQISITEVCFESGFNNFSHFNKKFKAFTGKSPSTYRNELKFSVS</sequence>
<dbReference type="InterPro" id="IPR018062">
    <property type="entry name" value="HTH_AraC-typ_CS"/>
</dbReference>
<evidence type="ECO:0000313" key="6">
    <source>
        <dbReference type="Proteomes" id="UP001257234"/>
    </source>
</evidence>
<dbReference type="Pfam" id="PF12833">
    <property type="entry name" value="HTH_18"/>
    <property type="match status" value="1"/>
</dbReference>
<keyword evidence="6" id="KW-1185">Reference proteome</keyword>
<gene>
    <name evidence="5" type="ORF">RE431_05745</name>
</gene>
<dbReference type="SUPFAM" id="SSF51182">
    <property type="entry name" value="RmlC-like cupins"/>
    <property type="match status" value="1"/>
</dbReference>
<dbReference type="Gene3D" id="1.10.10.60">
    <property type="entry name" value="Homeodomain-like"/>
    <property type="match status" value="2"/>
</dbReference>
<dbReference type="PROSITE" id="PS01124">
    <property type="entry name" value="HTH_ARAC_FAMILY_2"/>
    <property type="match status" value="1"/>
</dbReference>
<evidence type="ECO:0000256" key="1">
    <source>
        <dbReference type="ARBA" id="ARBA00023015"/>
    </source>
</evidence>
<name>A0ABU1EP10_9FLAO</name>
<keyword evidence="3" id="KW-0804">Transcription</keyword>
<organism evidence="5 6">
    <name type="scientific">Christiangramia sediminicola</name>
    <dbReference type="NCBI Taxonomy" id="3073267"/>
    <lineage>
        <taxon>Bacteria</taxon>
        <taxon>Pseudomonadati</taxon>
        <taxon>Bacteroidota</taxon>
        <taxon>Flavobacteriia</taxon>
        <taxon>Flavobacteriales</taxon>
        <taxon>Flavobacteriaceae</taxon>
        <taxon>Christiangramia</taxon>
    </lineage>
</organism>
<proteinExistence type="predicted"/>
<dbReference type="RefSeq" id="WP_309561011.1">
    <property type="nucleotide sequence ID" value="NZ_JAVJIU010000002.1"/>
</dbReference>
<dbReference type="InterPro" id="IPR018060">
    <property type="entry name" value="HTH_AraC"/>
</dbReference>
<dbReference type="SUPFAM" id="SSF46689">
    <property type="entry name" value="Homeodomain-like"/>
    <property type="match status" value="2"/>
</dbReference>
<dbReference type="Proteomes" id="UP001257234">
    <property type="component" value="Unassembled WGS sequence"/>
</dbReference>
<dbReference type="PROSITE" id="PS00041">
    <property type="entry name" value="HTH_ARAC_FAMILY_1"/>
    <property type="match status" value="1"/>
</dbReference>
<dbReference type="PANTHER" id="PTHR43280">
    <property type="entry name" value="ARAC-FAMILY TRANSCRIPTIONAL REGULATOR"/>
    <property type="match status" value="1"/>
</dbReference>
<dbReference type="PRINTS" id="PR00032">
    <property type="entry name" value="HTHARAC"/>
</dbReference>
<reference evidence="6" key="1">
    <citation type="submission" date="2023-07" db="EMBL/GenBank/DDBJ databases">
        <title>Christiangramia sp. SM2212., a novel bacterium of the family Flavobacteriaceae isolated from the sea sediment.</title>
        <authorList>
            <person name="Wang J."/>
            <person name="Zhang X."/>
        </authorList>
    </citation>
    <scope>NUCLEOTIDE SEQUENCE [LARGE SCALE GENOMIC DNA]</scope>
    <source>
        <strain evidence="6">SM2212</strain>
    </source>
</reference>
<comment type="caution">
    <text evidence="5">The sequence shown here is derived from an EMBL/GenBank/DDBJ whole genome shotgun (WGS) entry which is preliminary data.</text>
</comment>
<dbReference type="EMBL" id="JAVJIU010000002">
    <property type="protein sequence ID" value="MDR5590131.1"/>
    <property type="molecule type" value="Genomic_DNA"/>
</dbReference>
<accession>A0ABU1EP10</accession>
<dbReference type="SMART" id="SM00342">
    <property type="entry name" value="HTH_ARAC"/>
    <property type="match status" value="1"/>
</dbReference>
<dbReference type="InterPro" id="IPR009057">
    <property type="entry name" value="Homeodomain-like_sf"/>
</dbReference>
<evidence type="ECO:0000313" key="5">
    <source>
        <dbReference type="EMBL" id="MDR5590131.1"/>
    </source>
</evidence>